<gene>
    <name evidence="6" type="ORF">FNV43_RR24634</name>
</gene>
<keyword evidence="3" id="KW-0547">Nucleotide-binding</keyword>
<dbReference type="Pfam" id="PF00560">
    <property type="entry name" value="LRR_1"/>
    <property type="match status" value="1"/>
</dbReference>
<dbReference type="FunFam" id="3.80.10.10:FF:000383">
    <property type="entry name" value="Leucine-rich repeat receptor protein kinase EMS1"/>
    <property type="match status" value="1"/>
</dbReference>
<evidence type="ECO:0000256" key="1">
    <source>
        <dbReference type="ARBA" id="ARBA00022614"/>
    </source>
</evidence>
<dbReference type="Proteomes" id="UP000796880">
    <property type="component" value="Unassembled WGS sequence"/>
</dbReference>
<dbReference type="InterPro" id="IPR050647">
    <property type="entry name" value="Plant_LRR-RLKs"/>
</dbReference>
<keyword evidence="7" id="KW-1185">Reference proteome</keyword>
<protein>
    <submittedName>
        <fullName evidence="6">Uncharacterized protein</fullName>
    </submittedName>
</protein>
<evidence type="ECO:0000256" key="5">
    <source>
        <dbReference type="ARBA" id="ARBA00023180"/>
    </source>
</evidence>
<keyword evidence="1" id="KW-0433">Leucine-rich repeat</keyword>
<reference evidence="6" key="1">
    <citation type="submission" date="2020-03" db="EMBL/GenBank/DDBJ databases">
        <title>A high-quality chromosome-level genome assembly of a woody plant with both climbing and erect habits, Rhamnella rubrinervis.</title>
        <authorList>
            <person name="Lu Z."/>
            <person name="Yang Y."/>
            <person name="Zhu X."/>
            <person name="Sun Y."/>
        </authorList>
    </citation>
    <scope>NUCLEOTIDE SEQUENCE</scope>
    <source>
        <strain evidence="6">BYM</strain>
        <tissue evidence="6">Leaf</tissue>
    </source>
</reference>
<dbReference type="AlphaFoldDB" id="A0A8K0DLW6"/>
<keyword evidence="4" id="KW-0067">ATP-binding</keyword>
<keyword evidence="5" id="KW-0325">Glycoprotein</keyword>
<dbReference type="PANTHER" id="PTHR48056:SF81">
    <property type="entry name" value="RECEPTOR PROTEIN-TYROSINE KINASE CEPR1"/>
    <property type="match status" value="1"/>
</dbReference>
<sequence length="110" mass="12047">MDFSRNNLAGKIPMEVGFLVKLIALYVGQNSLIGAIPPTIGNLTSLEDFRVLNNNLEGHVLDEIGCLRSLRVFEIVANSLSVSPSISKANNDFCLETKQMFCAIALSKLY</sequence>
<dbReference type="SUPFAM" id="SSF52058">
    <property type="entry name" value="L domain-like"/>
    <property type="match status" value="1"/>
</dbReference>
<name>A0A8K0DLW6_9ROSA</name>
<dbReference type="Gene3D" id="3.80.10.10">
    <property type="entry name" value="Ribonuclease Inhibitor"/>
    <property type="match status" value="1"/>
</dbReference>
<dbReference type="InterPro" id="IPR032675">
    <property type="entry name" value="LRR_dom_sf"/>
</dbReference>
<organism evidence="6 7">
    <name type="scientific">Rhamnella rubrinervis</name>
    <dbReference type="NCBI Taxonomy" id="2594499"/>
    <lineage>
        <taxon>Eukaryota</taxon>
        <taxon>Viridiplantae</taxon>
        <taxon>Streptophyta</taxon>
        <taxon>Embryophyta</taxon>
        <taxon>Tracheophyta</taxon>
        <taxon>Spermatophyta</taxon>
        <taxon>Magnoliopsida</taxon>
        <taxon>eudicotyledons</taxon>
        <taxon>Gunneridae</taxon>
        <taxon>Pentapetalae</taxon>
        <taxon>rosids</taxon>
        <taxon>fabids</taxon>
        <taxon>Rosales</taxon>
        <taxon>Rhamnaceae</taxon>
        <taxon>rhamnoid group</taxon>
        <taxon>Rhamneae</taxon>
        <taxon>Rhamnella</taxon>
    </lineage>
</organism>
<evidence type="ECO:0000256" key="4">
    <source>
        <dbReference type="ARBA" id="ARBA00022840"/>
    </source>
</evidence>
<comment type="caution">
    <text evidence="6">The sequence shown here is derived from an EMBL/GenBank/DDBJ whole genome shotgun (WGS) entry which is preliminary data.</text>
</comment>
<evidence type="ECO:0000256" key="3">
    <source>
        <dbReference type="ARBA" id="ARBA00022741"/>
    </source>
</evidence>
<dbReference type="OrthoDB" id="1180923at2759"/>
<dbReference type="GO" id="GO:0005524">
    <property type="term" value="F:ATP binding"/>
    <property type="evidence" value="ECO:0007669"/>
    <property type="project" value="UniProtKB-KW"/>
</dbReference>
<dbReference type="EMBL" id="VOIH02000011">
    <property type="protein sequence ID" value="KAF3433532.1"/>
    <property type="molecule type" value="Genomic_DNA"/>
</dbReference>
<keyword evidence="2" id="KW-0677">Repeat</keyword>
<evidence type="ECO:0000313" key="6">
    <source>
        <dbReference type="EMBL" id="KAF3433532.1"/>
    </source>
</evidence>
<dbReference type="PANTHER" id="PTHR48056">
    <property type="entry name" value="LRR RECEPTOR-LIKE SERINE/THREONINE-PROTEIN KINASE-RELATED"/>
    <property type="match status" value="1"/>
</dbReference>
<evidence type="ECO:0000313" key="7">
    <source>
        <dbReference type="Proteomes" id="UP000796880"/>
    </source>
</evidence>
<accession>A0A8K0DLW6</accession>
<evidence type="ECO:0000256" key="2">
    <source>
        <dbReference type="ARBA" id="ARBA00022737"/>
    </source>
</evidence>
<proteinExistence type="predicted"/>
<dbReference type="InterPro" id="IPR001611">
    <property type="entry name" value="Leu-rich_rpt"/>
</dbReference>